<organism evidence="2 3">
    <name type="scientific">Acanthoscelides obtectus</name>
    <name type="common">Bean weevil</name>
    <name type="synonym">Bruchus obtectus</name>
    <dbReference type="NCBI Taxonomy" id="200917"/>
    <lineage>
        <taxon>Eukaryota</taxon>
        <taxon>Metazoa</taxon>
        <taxon>Ecdysozoa</taxon>
        <taxon>Arthropoda</taxon>
        <taxon>Hexapoda</taxon>
        <taxon>Insecta</taxon>
        <taxon>Pterygota</taxon>
        <taxon>Neoptera</taxon>
        <taxon>Endopterygota</taxon>
        <taxon>Coleoptera</taxon>
        <taxon>Polyphaga</taxon>
        <taxon>Cucujiformia</taxon>
        <taxon>Chrysomeloidea</taxon>
        <taxon>Chrysomelidae</taxon>
        <taxon>Bruchinae</taxon>
        <taxon>Bruchini</taxon>
        <taxon>Acanthoscelides</taxon>
    </lineage>
</organism>
<sequence>MTETSFKNVRLCIMSSKRVYKLMQEVCTKAVNVTNETASHVWRGFATMASDPKNVRMARTIGTHSGVFHCDEALACYMLKQLDEYKDADIIRTRDPTVLDTCDIVVDVGGEYSPKRNRYDHHQKSFEDTLSTVRPDLAKNKLIRLSSAGLVYAHFGLEVISSILKKNTINRSSECLSRIYLYIYEGFVEELDAIDNGIPMYSEGKPRYRINTHLSARVHRLNPEWNSPEQEPTDKLFMKAVGMVGEEFTERVLEAANVWWPAREIVRNAIEKRHEVHKGGEIILLEERCPWKDHLLSLEEEMGIAGEIKFCIYHDKGESWRVQGIPLQPDSFICRVFLHKDWRGVRDEELSDIAGIKGCIFCHATGFIAGNKTKEGVMQMALKSLAANVSDRE</sequence>
<gene>
    <name evidence="2" type="ORF">ACAOBT_LOCUS15523</name>
</gene>
<accession>A0A9P0L1C0</accession>
<protein>
    <submittedName>
        <fullName evidence="2">Uncharacterized protein</fullName>
    </submittedName>
</protein>
<reference evidence="2" key="1">
    <citation type="submission" date="2022-03" db="EMBL/GenBank/DDBJ databases">
        <authorList>
            <person name="Sayadi A."/>
        </authorList>
    </citation>
    <scope>NUCLEOTIDE SEQUENCE</scope>
</reference>
<comment type="similarity">
    <text evidence="1">Belongs to the MYG1 family.</text>
</comment>
<keyword evidence="3" id="KW-1185">Reference proteome</keyword>
<comment type="caution">
    <text evidence="2">The sequence shown here is derived from an EMBL/GenBank/DDBJ whole genome shotgun (WGS) entry which is preliminary data.</text>
</comment>
<name>A0A9P0L1C0_ACAOB</name>
<evidence type="ECO:0000313" key="2">
    <source>
        <dbReference type="EMBL" id="CAH1983346.1"/>
    </source>
</evidence>
<dbReference type="PANTHER" id="PTHR11215:SF1">
    <property type="entry name" value="MYG1 EXONUCLEASE"/>
    <property type="match status" value="1"/>
</dbReference>
<dbReference type="GO" id="GO:0005737">
    <property type="term" value="C:cytoplasm"/>
    <property type="evidence" value="ECO:0007669"/>
    <property type="project" value="TreeGrafter"/>
</dbReference>
<dbReference type="Pfam" id="PF03690">
    <property type="entry name" value="MYG1_exonuc"/>
    <property type="match status" value="1"/>
</dbReference>
<evidence type="ECO:0000313" key="3">
    <source>
        <dbReference type="Proteomes" id="UP001152888"/>
    </source>
</evidence>
<dbReference type="OrthoDB" id="10265310at2759"/>
<dbReference type="Proteomes" id="UP001152888">
    <property type="component" value="Unassembled WGS sequence"/>
</dbReference>
<dbReference type="PANTHER" id="PTHR11215">
    <property type="entry name" value="METAL DEPENDENT HYDROLASE - RELATED"/>
    <property type="match status" value="1"/>
</dbReference>
<dbReference type="GO" id="GO:0005634">
    <property type="term" value="C:nucleus"/>
    <property type="evidence" value="ECO:0007669"/>
    <property type="project" value="TreeGrafter"/>
</dbReference>
<dbReference type="InterPro" id="IPR003226">
    <property type="entry name" value="MYG1_exonuclease"/>
</dbReference>
<dbReference type="AlphaFoldDB" id="A0A9P0L1C0"/>
<proteinExistence type="inferred from homology"/>
<evidence type="ECO:0000256" key="1">
    <source>
        <dbReference type="ARBA" id="ARBA00010105"/>
    </source>
</evidence>
<dbReference type="EMBL" id="CAKOFQ010006938">
    <property type="protein sequence ID" value="CAH1983346.1"/>
    <property type="molecule type" value="Genomic_DNA"/>
</dbReference>